<accession>A0A4U6DA93</accession>
<proteinExistence type="predicted"/>
<dbReference type="PANTHER" id="PTHR37489">
    <property type="entry name" value="DUF3500 DOMAIN-CONTAINING PROTEIN"/>
    <property type="match status" value="1"/>
</dbReference>
<gene>
    <name evidence="1" type="ORF">FDK13_06585</name>
</gene>
<reference evidence="1 2" key="1">
    <citation type="submission" date="2019-05" db="EMBL/GenBank/DDBJ databases">
        <title>Dyadobacter AR-3-8 sp. nov., isolated from arctic soil.</title>
        <authorList>
            <person name="Chaudhary D.K."/>
        </authorList>
    </citation>
    <scope>NUCLEOTIDE SEQUENCE [LARGE SCALE GENOMIC DNA]</scope>
    <source>
        <strain evidence="1 2">AR-3-8</strain>
    </source>
</reference>
<dbReference type="Pfam" id="PF12006">
    <property type="entry name" value="DUF3500"/>
    <property type="match status" value="1"/>
</dbReference>
<dbReference type="Proteomes" id="UP000304900">
    <property type="component" value="Unassembled WGS sequence"/>
</dbReference>
<organism evidence="1 2">
    <name type="scientific">Dyadobacter frigoris</name>
    <dbReference type="NCBI Taxonomy" id="2576211"/>
    <lineage>
        <taxon>Bacteria</taxon>
        <taxon>Pseudomonadati</taxon>
        <taxon>Bacteroidota</taxon>
        <taxon>Cytophagia</taxon>
        <taxon>Cytophagales</taxon>
        <taxon>Spirosomataceae</taxon>
        <taxon>Dyadobacter</taxon>
    </lineage>
</organism>
<dbReference type="PANTHER" id="PTHR37489:SF1">
    <property type="entry name" value="DUF3500 DOMAIN-CONTAINING PROTEIN"/>
    <property type="match status" value="1"/>
</dbReference>
<comment type="caution">
    <text evidence="1">The sequence shown here is derived from an EMBL/GenBank/DDBJ whole genome shotgun (WGS) entry which is preliminary data.</text>
</comment>
<dbReference type="OrthoDB" id="581140at2"/>
<name>A0A4U6DA93_9BACT</name>
<sequence>MVVVVNEFVKALDAGQVKEACVSFEDTIRFDWHYVPRTRKGLTLKNMNETQRAKAFEMVKLVMSANGYQKTMDIVDLENVLRVVEKRTSNDTYRDPENYSFMVFGTPDLKQPWGWRMEGHHVSLQFTSVNGVITFTPGFMGSNPGKVLADVPQKGKRILKDEQDIAFQLLHSFSDTQRQKVILSEKAPWEILSLNNRSNLVVVKAEGMAMKDMTTAQKTLFQELIAVYLNRYHVTLKDQQMVKLTKSGLDGIHFAWMGNVDPEIKEGAGFYYRIQGPTILIEFDNTQNNANHIHTVVRDLTNDFGEDLLRLHYEKMHAKP</sequence>
<dbReference type="AlphaFoldDB" id="A0A4U6DA93"/>
<evidence type="ECO:0000313" key="1">
    <source>
        <dbReference type="EMBL" id="TKT93625.1"/>
    </source>
</evidence>
<keyword evidence="2" id="KW-1185">Reference proteome</keyword>
<evidence type="ECO:0000313" key="2">
    <source>
        <dbReference type="Proteomes" id="UP000304900"/>
    </source>
</evidence>
<dbReference type="EMBL" id="SZVO01000002">
    <property type="protein sequence ID" value="TKT93625.1"/>
    <property type="molecule type" value="Genomic_DNA"/>
</dbReference>
<dbReference type="InterPro" id="IPR021889">
    <property type="entry name" value="DUF3500"/>
</dbReference>
<protein>
    <submittedName>
        <fullName evidence="1">DUF3500 domain-containing protein</fullName>
    </submittedName>
</protein>